<evidence type="ECO:0000256" key="4">
    <source>
        <dbReference type="ARBA" id="ARBA00023054"/>
    </source>
</evidence>
<dbReference type="GO" id="GO:0006893">
    <property type="term" value="P:Golgi to plasma membrane transport"/>
    <property type="evidence" value="ECO:0007669"/>
    <property type="project" value="TreeGrafter"/>
</dbReference>
<dbReference type="Pfam" id="PF07393">
    <property type="entry name" value="Sec10_HB"/>
    <property type="match status" value="1"/>
</dbReference>
<comment type="caution">
    <text evidence="8">The sequence shown here is derived from an EMBL/GenBank/DDBJ whole genome shotgun (WGS) entry which is preliminary data.</text>
</comment>
<dbReference type="EMBL" id="BTGD01000027">
    <property type="protein sequence ID" value="GMM59166.1"/>
    <property type="molecule type" value="Genomic_DNA"/>
</dbReference>
<dbReference type="Proteomes" id="UP001377567">
    <property type="component" value="Unassembled WGS sequence"/>
</dbReference>
<dbReference type="Gene3D" id="1.20.58.1970">
    <property type="match status" value="1"/>
</dbReference>
<keyword evidence="9" id="KW-1185">Reference proteome</keyword>
<dbReference type="GO" id="GO:0000145">
    <property type="term" value="C:exocyst"/>
    <property type="evidence" value="ECO:0007669"/>
    <property type="project" value="TreeGrafter"/>
</dbReference>
<keyword evidence="2" id="KW-0813">Transport</keyword>
<name>A0AAV5S7G9_MAUHU</name>
<evidence type="ECO:0000256" key="1">
    <source>
        <dbReference type="ARBA" id="ARBA00006572"/>
    </source>
</evidence>
<dbReference type="InterPro" id="IPR048625">
    <property type="entry name" value="Sec10_N"/>
</dbReference>
<gene>
    <name evidence="8" type="ORF">DAKH74_057830</name>
</gene>
<evidence type="ECO:0000256" key="2">
    <source>
        <dbReference type="ARBA" id="ARBA00022448"/>
    </source>
</evidence>
<feature type="domain" description="Exocyst complex component Sec10-like alpha-helical bundle" evidence="6">
    <location>
        <begin position="193"/>
        <end position="864"/>
    </location>
</feature>
<keyword evidence="4" id="KW-0175">Coiled coil</keyword>
<dbReference type="AlphaFoldDB" id="A0AAV5S7G9"/>
<dbReference type="InterPro" id="IPR009976">
    <property type="entry name" value="Sec10-like"/>
</dbReference>
<dbReference type="GO" id="GO:0006887">
    <property type="term" value="P:exocytosis"/>
    <property type="evidence" value="ECO:0007669"/>
    <property type="project" value="UniProtKB-KW"/>
</dbReference>
<dbReference type="PANTHER" id="PTHR12100:SF0">
    <property type="entry name" value="EXOCYST COMPLEX COMPONENT 5"/>
    <property type="match status" value="1"/>
</dbReference>
<dbReference type="Pfam" id="PF20667">
    <property type="entry name" value="Sec10_N"/>
    <property type="match status" value="1"/>
</dbReference>
<evidence type="ECO:0000313" key="9">
    <source>
        <dbReference type="Proteomes" id="UP001377567"/>
    </source>
</evidence>
<accession>A0AAV5S7G9</accession>
<protein>
    <submittedName>
        <fullName evidence="8">Exocyst subunit</fullName>
    </submittedName>
</protein>
<evidence type="ECO:0000256" key="5">
    <source>
        <dbReference type="SAM" id="MobiDB-lite"/>
    </source>
</evidence>
<evidence type="ECO:0000256" key="3">
    <source>
        <dbReference type="ARBA" id="ARBA00022483"/>
    </source>
</evidence>
<reference evidence="8 9" key="1">
    <citation type="journal article" date="2023" name="Elife">
        <title>Identification of key yeast species and microbe-microbe interactions impacting larval growth of Drosophila in the wild.</title>
        <authorList>
            <person name="Mure A."/>
            <person name="Sugiura Y."/>
            <person name="Maeda R."/>
            <person name="Honda K."/>
            <person name="Sakurai N."/>
            <person name="Takahashi Y."/>
            <person name="Watada M."/>
            <person name="Katoh T."/>
            <person name="Gotoh A."/>
            <person name="Gotoh Y."/>
            <person name="Taniguchi I."/>
            <person name="Nakamura K."/>
            <person name="Hayashi T."/>
            <person name="Katayama T."/>
            <person name="Uemura T."/>
            <person name="Hattori Y."/>
        </authorList>
    </citation>
    <scope>NUCLEOTIDE SEQUENCE [LARGE SCALE GENOMIC DNA]</scope>
    <source>
        <strain evidence="8 9">KH-74</strain>
    </source>
</reference>
<evidence type="ECO:0000259" key="6">
    <source>
        <dbReference type="Pfam" id="PF07393"/>
    </source>
</evidence>
<evidence type="ECO:0000259" key="7">
    <source>
        <dbReference type="Pfam" id="PF20667"/>
    </source>
</evidence>
<feature type="domain" description="Exocyst complex component Sec10 N-terminal" evidence="7">
    <location>
        <begin position="69"/>
        <end position="182"/>
    </location>
</feature>
<proteinExistence type="inferred from homology"/>
<sequence length="879" mass="99640">MNSLYEIDPKWQKLLTLDNFLGGLTVNEFVESLSADHSLRMPSSLGISGGASGSGASGAEAAQWSQLDPKPFIRTFESTLRELRALNEESSGKKAHLEDQVSRQELVHSENIIDLSQDIARINAQFSELDSKLSGVNQIVSPLGDKLESAIRRKKNYIKSVDLITEYTNFYSHGQSPTIENLRVSKSWRNKIQAATLVKNLIELSRKVETTSLPKTGEVTQQIQKYSEMMETQLLTSFNDAYRQNDFNQLQEIALILNHFNGGVNVIQSFINQHAYFINSDEIGLDDQMNLDEQFQRRLTDQTNHAVVYEQGILALLNDVESVIKNESKIVKNVFEERASYVMQLFIQRVFAQKIEPKIEVILNSALTLSNLAYVRALHGLYSIVGQFVKDLTEFFQMLELDQDGPAEGKVVSGAFETGSSIITVLEQCYSDLFSRYLYDRSRYFDIERRSLETLLVETGARFTQGHDKEIRSKLLLSKLTKMMESGDSGTNYDEFINHTATTSKRKLSQFNDFMKKRLDSLDHLSSLGLSRTNTFSRDRDASTTDTVHGQDGAEGTYSEYNDGTMTDKSDPAFNMETVDDMLKCVVESVARVMELVPNKASEYSLELIDVLFLGIIGNYVEMSLEVAFYTVKRLDIYKLDDFNLSFLSYITKTTQMLSLVSSSVKVIFLSLLNNSPDAKKQVIELTNNNIRKCEMSINIIMDEITHVYSAKFSDSLTKQNKRDFVPKSQDLLDQDTVPAVEIAGLLSSLHSQAAQYLRDKNLRALLDCIGDDLYGLLLAHYAKFQVSSLGGIIVTKDIIGFQNVVEDWRIPNLLEKFATLRELANIYTVQPELLDSLTREGHLATLDRSTIQQYISRREDFNHDSFIQNVKMNFKQYT</sequence>
<evidence type="ECO:0000313" key="8">
    <source>
        <dbReference type="EMBL" id="GMM59166.1"/>
    </source>
</evidence>
<keyword evidence="3" id="KW-0268">Exocytosis</keyword>
<dbReference type="PANTHER" id="PTHR12100">
    <property type="entry name" value="SEC10"/>
    <property type="match status" value="1"/>
</dbReference>
<feature type="region of interest" description="Disordered" evidence="5">
    <location>
        <begin position="539"/>
        <end position="562"/>
    </location>
</feature>
<organism evidence="8 9">
    <name type="scientific">Maudiozyma humilis</name>
    <name type="common">Sour dough yeast</name>
    <name type="synonym">Kazachstania humilis</name>
    <dbReference type="NCBI Taxonomy" id="51915"/>
    <lineage>
        <taxon>Eukaryota</taxon>
        <taxon>Fungi</taxon>
        <taxon>Dikarya</taxon>
        <taxon>Ascomycota</taxon>
        <taxon>Saccharomycotina</taxon>
        <taxon>Saccharomycetes</taxon>
        <taxon>Saccharomycetales</taxon>
        <taxon>Saccharomycetaceae</taxon>
        <taxon>Maudiozyma</taxon>
    </lineage>
</organism>
<dbReference type="InterPro" id="IPR048627">
    <property type="entry name" value="Sec10_HB"/>
</dbReference>
<comment type="similarity">
    <text evidence="1">Belongs to the SEC10 family.</text>
</comment>